<dbReference type="Pfam" id="PF00582">
    <property type="entry name" value="Usp"/>
    <property type="match status" value="2"/>
</dbReference>
<comment type="caution">
    <text evidence="5">The sequence shown here is derived from an EMBL/GenBank/DDBJ whole genome shotgun (WGS) entry which is preliminary data.</text>
</comment>
<feature type="domain" description="UspA" evidence="4">
    <location>
        <begin position="6"/>
        <end position="128"/>
    </location>
</feature>
<dbReference type="PANTHER" id="PTHR46268:SF27">
    <property type="entry name" value="UNIVERSAL STRESS PROTEIN RV2623"/>
    <property type="match status" value="1"/>
</dbReference>
<dbReference type="PANTHER" id="PTHR46268">
    <property type="entry name" value="STRESS RESPONSE PROTEIN NHAX"/>
    <property type="match status" value="1"/>
</dbReference>
<keyword evidence="3" id="KW-0067">ATP-binding</keyword>
<reference evidence="5 6" key="1">
    <citation type="journal article" date="2019" name="Int. J. Syst. Evol. Microbiol.">
        <title>The Global Catalogue of Microorganisms (GCM) 10K type strain sequencing project: providing services to taxonomists for standard genome sequencing and annotation.</title>
        <authorList>
            <consortium name="The Broad Institute Genomics Platform"/>
            <consortium name="The Broad Institute Genome Sequencing Center for Infectious Disease"/>
            <person name="Wu L."/>
            <person name="Ma J."/>
        </authorList>
    </citation>
    <scope>NUCLEOTIDE SEQUENCE [LARGE SCALE GENOMIC DNA]</scope>
    <source>
        <strain evidence="5 6">JCM 10303</strain>
    </source>
</reference>
<organism evidence="5 6">
    <name type="scientific">Saccharopolyspora erythraea</name>
    <name type="common">Streptomyces erythraeus</name>
    <dbReference type="NCBI Taxonomy" id="1836"/>
    <lineage>
        <taxon>Bacteria</taxon>
        <taxon>Bacillati</taxon>
        <taxon>Actinomycetota</taxon>
        <taxon>Actinomycetes</taxon>
        <taxon>Pseudonocardiales</taxon>
        <taxon>Pseudonocardiaceae</taxon>
        <taxon>Saccharopolyspora</taxon>
    </lineage>
</organism>
<dbReference type="InterPro" id="IPR006015">
    <property type="entry name" value="Universal_stress_UspA"/>
</dbReference>
<gene>
    <name evidence="5" type="ORF">GCM10009533_36210</name>
</gene>
<keyword evidence="2" id="KW-0547">Nucleotide-binding</keyword>
<sequence length="279" mass="28984">MGVEARLVAGMDGSADSADAAAWAADEAVLRRAQNLCLIRVIRGPAEEAEASAALAELAGRLRSRHPVLDISVRIPHGNPAEELVSASGDAQLTVVGPRRRSSLSAVLLGSVSTKVATHAHGPVVVVRGRPTAGPVVVGLDNSPQSRLALGFALDAAHRYGTGLVAVRVWPDVGYAPSVPTLNFEAIALREEAQRELSDGLHGRTEQYPDVAVRRSTPRGHPVAELVDVARDARLLVVGHRGRGGFAGLMLGSVAAGVLHHASCPVAVLRGGVAEEEEG</sequence>
<evidence type="ECO:0000256" key="2">
    <source>
        <dbReference type="ARBA" id="ARBA00022741"/>
    </source>
</evidence>
<dbReference type="InterPro" id="IPR006016">
    <property type="entry name" value="UspA"/>
</dbReference>
<feature type="domain" description="UspA" evidence="4">
    <location>
        <begin position="135"/>
        <end position="270"/>
    </location>
</feature>
<dbReference type="PRINTS" id="PR01438">
    <property type="entry name" value="UNVRSLSTRESS"/>
</dbReference>
<evidence type="ECO:0000256" key="1">
    <source>
        <dbReference type="ARBA" id="ARBA00008791"/>
    </source>
</evidence>
<accession>A0ABN1D447</accession>
<dbReference type="SUPFAM" id="SSF52402">
    <property type="entry name" value="Adenine nucleotide alpha hydrolases-like"/>
    <property type="match status" value="2"/>
</dbReference>
<comment type="similarity">
    <text evidence="1">Belongs to the universal stress protein A family.</text>
</comment>
<evidence type="ECO:0000256" key="3">
    <source>
        <dbReference type="ARBA" id="ARBA00022840"/>
    </source>
</evidence>
<dbReference type="Proteomes" id="UP001500729">
    <property type="component" value="Unassembled WGS sequence"/>
</dbReference>
<proteinExistence type="inferred from homology"/>
<dbReference type="RefSeq" id="WP_009947276.1">
    <property type="nucleotide sequence ID" value="NZ_BAAAGS010000023.1"/>
</dbReference>
<name>A0ABN1D447_SACER</name>
<protein>
    <recommendedName>
        <fullName evidence="4">UspA domain-containing protein</fullName>
    </recommendedName>
</protein>
<evidence type="ECO:0000259" key="4">
    <source>
        <dbReference type="Pfam" id="PF00582"/>
    </source>
</evidence>
<dbReference type="InterPro" id="IPR014729">
    <property type="entry name" value="Rossmann-like_a/b/a_fold"/>
</dbReference>
<dbReference type="EMBL" id="BAAAGS010000023">
    <property type="protein sequence ID" value="GAA0533858.1"/>
    <property type="molecule type" value="Genomic_DNA"/>
</dbReference>
<evidence type="ECO:0000313" key="5">
    <source>
        <dbReference type="EMBL" id="GAA0533858.1"/>
    </source>
</evidence>
<dbReference type="Gene3D" id="3.40.50.620">
    <property type="entry name" value="HUPs"/>
    <property type="match status" value="2"/>
</dbReference>
<keyword evidence="6" id="KW-1185">Reference proteome</keyword>
<evidence type="ECO:0000313" key="6">
    <source>
        <dbReference type="Proteomes" id="UP001500729"/>
    </source>
</evidence>